<dbReference type="InterPro" id="IPR012349">
    <property type="entry name" value="Split_barrel_FMN-bd"/>
</dbReference>
<comment type="caution">
    <text evidence="3">The sequence shown here is derived from an EMBL/GenBank/DDBJ whole genome shotgun (WGS) entry which is preliminary data.</text>
</comment>
<gene>
    <name evidence="3" type="ORF">H5V45_01490</name>
</gene>
<dbReference type="PANTHER" id="PTHR39428">
    <property type="entry name" value="F420H(2)-DEPENDENT QUINONE REDUCTASE RV1261C"/>
    <property type="match status" value="1"/>
</dbReference>
<evidence type="ECO:0000313" key="3">
    <source>
        <dbReference type="EMBL" id="MBB6625982.1"/>
    </source>
</evidence>
<dbReference type="Pfam" id="PF04075">
    <property type="entry name" value="F420H2_quin_red"/>
    <property type="match status" value="1"/>
</dbReference>
<dbReference type="GO" id="GO:0016491">
    <property type="term" value="F:oxidoreductase activity"/>
    <property type="evidence" value="ECO:0007669"/>
    <property type="project" value="InterPro"/>
</dbReference>
<evidence type="ECO:0000256" key="1">
    <source>
        <dbReference type="ARBA" id="ARBA00008710"/>
    </source>
</evidence>
<dbReference type="NCBIfam" id="TIGR00026">
    <property type="entry name" value="hi_GC_TIGR00026"/>
    <property type="match status" value="1"/>
</dbReference>
<evidence type="ECO:0000256" key="2">
    <source>
        <dbReference type="ARBA" id="ARBA00049106"/>
    </source>
</evidence>
<dbReference type="Proteomes" id="UP000523955">
    <property type="component" value="Unassembled WGS sequence"/>
</dbReference>
<dbReference type="RefSeq" id="WP_185251300.1">
    <property type="nucleotide sequence ID" value="NZ_JACKXE010000001.1"/>
</dbReference>
<accession>A0A7X0RD14</accession>
<dbReference type="AlphaFoldDB" id="A0A7X0RD14"/>
<dbReference type="GO" id="GO:0070967">
    <property type="term" value="F:coenzyme F420 binding"/>
    <property type="evidence" value="ECO:0007669"/>
    <property type="project" value="TreeGrafter"/>
</dbReference>
<reference evidence="3 4" key="1">
    <citation type="submission" date="2020-08" db="EMBL/GenBank/DDBJ databases">
        <authorList>
            <person name="Seo M.-J."/>
        </authorList>
    </citation>
    <scope>NUCLEOTIDE SEQUENCE [LARGE SCALE GENOMIC DNA]</scope>
    <source>
        <strain evidence="3 4">KIGAM211</strain>
    </source>
</reference>
<evidence type="ECO:0000313" key="4">
    <source>
        <dbReference type="Proteomes" id="UP000523955"/>
    </source>
</evidence>
<proteinExistence type="inferred from homology"/>
<sequence>MGLAADLQYRHHRPNPFQRVMQAFASSKPGAWLFSKTLRHLDRALLRVTKGRATVPQLLAGLPVVTVTTTGRKSGQARTTPLISIPIGDTLALLGTNFGQQHTPAWVYNLEADPHLTIVHDRITQAAVARPASEAERAEVMANSAGVYGGYLKYQQRITGRDVRIFVLDPA</sequence>
<dbReference type="GO" id="GO:0005886">
    <property type="term" value="C:plasma membrane"/>
    <property type="evidence" value="ECO:0007669"/>
    <property type="project" value="TreeGrafter"/>
</dbReference>
<dbReference type="InterPro" id="IPR004378">
    <property type="entry name" value="F420H2_quin_Rdtase"/>
</dbReference>
<protein>
    <submittedName>
        <fullName evidence="3">Nitroreductase family deazaflavin-dependent oxidoreductase</fullName>
    </submittedName>
</protein>
<dbReference type="Gene3D" id="2.30.110.10">
    <property type="entry name" value="Electron Transport, Fmn-binding Protein, Chain A"/>
    <property type="match status" value="1"/>
</dbReference>
<keyword evidence="4" id="KW-1185">Reference proteome</keyword>
<dbReference type="PANTHER" id="PTHR39428:SF1">
    <property type="entry name" value="F420H(2)-DEPENDENT QUINONE REDUCTASE RV1261C"/>
    <property type="match status" value="1"/>
</dbReference>
<dbReference type="EMBL" id="JACKXE010000001">
    <property type="protein sequence ID" value="MBB6625982.1"/>
    <property type="molecule type" value="Genomic_DNA"/>
</dbReference>
<comment type="catalytic activity">
    <reaction evidence="2">
        <text>oxidized coenzyme F420-(gamma-L-Glu)(n) + a quinol + H(+) = reduced coenzyme F420-(gamma-L-Glu)(n) + a quinone</text>
        <dbReference type="Rhea" id="RHEA:39663"/>
        <dbReference type="Rhea" id="RHEA-COMP:12939"/>
        <dbReference type="Rhea" id="RHEA-COMP:14378"/>
        <dbReference type="ChEBI" id="CHEBI:15378"/>
        <dbReference type="ChEBI" id="CHEBI:24646"/>
        <dbReference type="ChEBI" id="CHEBI:132124"/>
        <dbReference type="ChEBI" id="CHEBI:133980"/>
        <dbReference type="ChEBI" id="CHEBI:139511"/>
    </reaction>
</comment>
<comment type="similarity">
    <text evidence="1">Belongs to the F420H(2)-dependent quinone reductase family.</text>
</comment>
<name>A0A7X0RD14_9ACTN</name>
<organism evidence="3 4">
    <name type="scientific">Nocardioides luti</name>
    <dbReference type="NCBI Taxonomy" id="2761101"/>
    <lineage>
        <taxon>Bacteria</taxon>
        <taxon>Bacillati</taxon>
        <taxon>Actinomycetota</taxon>
        <taxon>Actinomycetes</taxon>
        <taxon>Propionibacteriales</taxon>
        <taxon>Nocardioidaceae</taxon>
        <taxon>Nocardioides</taxon>
    </lineage>
</organism>